<dbReference type="EMBL" id="MDYL01000004">
    <property type="protein sequence ID" value="OQD76376.1"/>
    <property type="molecule type" value="Genomic_DNA"/>
</dbReference>
<feature type="transmembrane region" description="Helical" evidence="1">
    <location>
        <begin position="13"/>
        <end position="31"/>
    </location>
</feature>
<evidence type="ECO:0000313" key="4">
    <source>
        <dbReference type="Proteomes" id="UP000191522"/>
    </source>
</evidence>
<sequence length="427" mass="48579">MAPLWDNFRGKDILITGGSGFVGTAILYRLLTRAPDVGRIYIICRGGLSAIERKWEAWLGVNAQVLLAASNITVLEGDIEKMDFDTDLVALKSEVNIIIHLASTINLARPLKQIKNMIVRASMNLAEFGTKCDKLERFVYVSTAYANAHLHQQEKSGDVRVEEEIYPFTGFTTAEEWKELLNYDEPLKFKECIEQFPYAYAYAKHFTERLLLEKLGSRLLIVRPSIIGPAQSFPFEGYAVPLSTPSTMFSAAIMMTPSRDMVLATRLSSPMAEGTSDEVPVDVVADRLLAHLAFGTTGAIHAVAGSRARTIFGDWFNACLRERRLPWKVKPVWKHIDWHSPELHPISRTTVIFGTSFDFAEGKTTELWSTLEDEERMDWQLFAEERGSHYDLSQRRKQIRFCVQKIAKRSRRARLLVNVFYRDYGVE</sequence>
<dbReference type="AlphaFoldDB" id="A0A1V6PIP4"/>
<dbReference type="GO" id="GO:0005777">
    <property type="term" value="C:peroxisome"/>
    <property type="evidence" value="ECO:0007669"/>
    <property type="project" value="TreeGrafter"/>
</dbReference>
<keyword evidence="1" id="KW-0443">Lipid metabolism</keyword>
<keyword evidence="1" id="KW-1133">Transmembrane helix</keyword>
<keyword evidence="1" id="KW-0560">Oxidoreductase</keyword>
<evidence type="ECO:0000259" key="2">
    <source>
        <dbReference type="Pfam" id="PF07993"/>
    </source>
</evidence>
<accession>A0A1V6PIP4</accession>
<dbReference type="PANTHER" id="PTHR11011">
    <property type="entry name" value="MALE STERILITY PROTEIN 2-RELATED"/>
    <property type="match status" value="1"/>
</dbReference>
<keyword evidence="1" id="KW-0472">Membrane</keyword>
<keyword evidence="1" id="KW-0444">Lipid biosynthesis</keyword>
<dbReference type="EC" id="1.2.1.84" evidence="1"/>
<organism evidence="3 4">
    <name type="scientific">Penicillium decumbens</name>
    <dbReference type="NCBI Taxonomy" id="69771"/>
    <lineage>
        <taxon>Eukaryota</taxon>
        <taxon>Fungi</taxon>
        <taxon>Dikarya</taxon>
        <taxon>Ascomycota</taxon>
        <taxon>Pezizomycotina</taxon>
        <taxon>Eurotiomycetes</taxon>
        <taxon>Eurotiomycetidae</taxon>
        <taxon>Eurotiales</taxon>
        <taxon>Aspergillaceae</taxon>
        <taxon>Penicillium</taxon>
    </lineage>
</organism>
<dbReference type="GO" id="GO:0080019">
    <property type="term" value="F:alcohol-forming very long-chain fatty acyl-CoA reductase activity"/>
    <property type="evidence" value="ECO:0007669"/>
    <property type="project" value="InterPro"/>
</dbReference>
<dbReference type="STRING" id="69771.A0A1V6PIP4"/>
<keyword evidence="4" id="KW-1185">Reference proteome</keyword>
<comment type="catalytic activity">
    <reaction evidence="1">
        <text>a long-chain fatty acyl-CoA + 2 NADPH + 2 H(+) = a long-chain primary fatty alcohol + 2 NADP(+) + CoA</text>
        <dbReference type="Rhea" id="RHEA:52716"/>
        <dbReference type="ChEBI" id="CHEBI:15378"/>
        <dbReference type="ChEBI" id="CHEBI:57287"/>
        <dbReference type="ChEBI" id="CHEBI:57783"/>
        <dbReference type="ChEBI" id="CHEBI:58349"/>
        <dbReference type="ChEBI" id="CHEBI:77396"/>
        <dbReference type="ChEBI" id="CHEBI:83139"/>
        <dbReference type="EC" id="1.2.1.84"/>
    </reaction>
</comment>
<reference evidence="4" key="1">
    <citation type="journal article" date="2017" name="Nat. Microbiol.">
        <title>Global analysis of biosynthetic gene clusters reveals vast potential of secondary metabolite production in Penicillium species.</title>
        <authorList>
            <person name="Nielsen J.C."/>
            <person name="Grijseels S."/>
            <person name="Prigent S."/>
            <person name="Ji B."/>
            <person name="Dainat J."/>
            <person name="Nielsen K.F."/>
            <person name="Frisvad J.C."/>
            <person name="Workman M."/>
            <person name="Nielsen J."/>
        </authorList>
    </citation>
    <scope>NUCLEOTIDE SEQUENCE [LARGE SCALE GENOMIC DNA]</scope>
    <source>
        <strain evidence="4">IBT 11843</strain>
    </source>
</reference>
<dbReference type="PANTHER" id="PTHR11011:SF45">
    <property type="entry name" value="FATTY ACYL-COA REDUCTASE CG8306-RELATED"/>
    <property type="match status" value="1"/>
</dbReference>
<evidence type="ECO:0000313" key="3">
    <source>
        <dbReference type="EMBL" id="OQD76376.1"/>
    </source>
</evidence>
<comment type="caution">
    <text evidence="3">The sequence shown here is derived from an EMBL/GenBank/DDBJ whole genome shotgun (WGS) entry which is preliminary data.</text>
</comment>
<comment type="similarity">
    <text evidence="1">Belongs to the fatty acyl-CoA reductase family.</text>
</comment>
<dbReference type="OMA" id="GPAQNFP"/>
<gene>
    <name evidence="3" type="ORF">PENDEC_c004G05209</name>
</gene>
<dbReference type="InterPro" id="IPR013120">
    <property type="entry name" value="FAR_NAD-bd"/>
</dbReference>
<comment type="function">
    <text evidence="1">Catalyzes the reduction of fatty acyl-CoA to fatty alcohols.</text>
</comment>
<evidence type="ECO:0000256" key="1">
    <source>
        <dbReference type="RuleBase" id="RU363097"/>
    </source>
</evidence>
<keyword evidence="1" id="KW-0521">NADP</keyword>
<dbReference type="InterPro" id="IPR026055">
    <property type="entry name" value="FAR"/>
</dbReference>
<dbReference type="GO" id="GO:0035336">
    <property type="term" value="P:long-chain fatty-acyl-CoA metabolic process"/>
    <property type="evidence" value="ECO:0007669"/>
    <property type="project" value="TreeGrafter"/>
</dbReference>
<dbReference type="SUPFAM" id="SSF51735">
    <property type="entry name" value="NAD(P)-binding Rossmann-fold domains"/>
    <property type="match status" value="1"/>
</dbReference>
<keyword evidence="1" id="KW-0812">Transmembrane</keyword>
<proteinExistence type="inferred from homology"/>
<dbReference type="Proteomes" id="UP000191522">
    <property type="component" value="Unassembled WGS sequence"/>
</dbReference>
<dbReference type="Pfam" id="PF07993">
    <property type="entry name" value="NAD_binding_4"/>
    <property type="match status" value="1"/>
</dbReference>
<dbReference type="InterPro" id="IPR036291">
    <property type="entry name" value="NAD(P)-bd_dom_sf"/>
</dbReference>
<feature type="domain" description="Thioester reductase (TE)" evidence="2">
    <location>
        <begin position="15"/>
        <end position="286"/>
    </location>
</feature>
<protein>
    <recommendedName>
        <fullName evidence="1">Fatty acyl-CoA reductase</fullName>
        <ecNumber evidence="1">1.2.1.84</ecNumber>
    </recommendedName>
</protein>
<dbReference type="GO" id="GO:0102965">
    <property type="term" value="F:alcohol-forming long-chain fatty acyl-CoA reductase activity"/>
    <property type="evidence" value="ECO:0007669"/>
    <property type="project" value="UniProtKB-EC"/>
</dbReference>
<dbReference type="OrthoDB" id="429813at2759"/>
<name>A0A1V6PIP4_PENDC</name>
<dbReference type="Gene3D" id="3.40.50.720">
    <property type="entry name" value="NAD(P)-binding Rossmann-like Domain"/>
    <property type="match status" value="1"/>
</dbReference>